<protein>
    <submittedName>
        <fullName evidence="2">(northern house mosquito) hypothetical protein</fullName>
    </submittedName>
</protein>
<dbReference type="EMBL" id="HBUE01239044">
    <property type="protein sequence ID" value="CAG6548557.1"/>
    <property type="molecule type" value="Transcribed_RNA"/>
</dbReference>
<sequence length="101" mass="11931">MPSLRITARTAALEVALLCRRAYMMRLSRRLPKWPEHERWETPSRREPNRDRRSMRSSSTRSWTTSNRPTRKVPSCRPVESASAVWVTSSNRPSFRMLRTT</sequence>
<dbReference type="EMBL" id="HBUE01116795">
    <property type="protein sequence ID" value="CAG6490713.1"/>
    <property type="molecule type" value="Transcribed_RNA"/>
</dbReference>
<feature type="region of interest" description="Disordered" evidence="1">
    <location>
        <begin position="35"/>
        <end position="83"/>
    </location>
</feature>
<evidence type="ECO:0000313" key="2">
    <source>
        <dbReference type="EMBL" id="CAG6548557.1"/>
    </source>
</evidence>
<reference evidence="2" key="1">
    <citation type="submission" date="2021-05" db="EMBL/GenBank/DDBJ databases">
        <authorList>
            <person name="Alioto T."/>
            <person name="Alioto T."/>
            <person name="Gomez Garrido J."/>
        </authorList>
    </citation>
    <scope>NUCLEOTIDE SEQUENCE</scope>
</reference>
<proteinExistence type="predicted"/>
<dbReference type="EMBL" id="HBUE01346023">
    <property type="protein sequence ID" value="CAG6600781.1"/>
    <property type="molecule type" value="Transcribed_RNA"/>
</dbReference>
<accession>A0A8D8N1C0</accession>
<feature type="compositionally biased region" description="Low complexity" evidence="1">
    <location>
        <begin position="56"/>
        <end position="68"/>
    </location>
</feature>
<name>A0A8D8N1C0_CULPI</name>
<organism evidence="2">
    <name type="scientific">Culex pipiens</name>
    <name type="common">House mosquito</name>
    <dbReference type="NCBI Taxonomy" id="7175"/>
    <lineage>
        <taxon>Eukaryota</taxon>
        <taxon>Metazoa</taxon>
        <taxon>Ecdysozoa</taxon>
        <taxon>Arthropoda</taxon>
        <taxon>Hexapoda</taxon>
        <taxon>Insecta</taxon>
        <taxon>Pterygota</taxon>
        <taxon>Neoptera</taxon>
        <taxon>Endopterygota</taxon>
        <taxon>Diptera</taxon>
        <taxon>Nematocera</taxon>
        <taxon>Culicoidea</taxon>
        <taxon>Culicidae</taxon>
        <taxon>Culicinae</taxon>
        <taxon>Culicini</taxon>
        <taxon>Culex</taxon>
        <taxon>Culex</taxon>
    </lineage>
</organism>
<evidence type="ECO:0000256" key="1">
    <source>
        <dbReference type="SAM" id="MobiDB-lite"/>
    </source>
</evidence>
<dbReference type="AlphaFoldDB" id="A0A8D8N1C0"/>
<feature type="compositionally biased region" description="Basic and acidic residues" evidence="1">
    <location>
        <begin position="35"/>
        <end position="54"/>
    </location>
</feature>